<dbReference type="InParanoid" id="A0A409X0Z6"/>
<dbReference type="AlphaFoldDB" id="A0A409X0Z6"/>
<sequence>MSTTTAARRPSPSPSNRLTFGSKISALGAKLSRTLSHTGDSASVYSGNGDGADAEEHDSVAPILYKGGAGGGGRGRGERGGGTRTSASASEATGCPKNCWEIRDKKVWWGVVCATLSICLPLAIYHLSPYLSAVRGCGTVRALGTDAIFPFIALLLLPAPMLQPRPACSCFFPIPRRMRTALCTHACVIRTHTICQPHGLDPLHGCGVIVIMDGGLDPVPMKS</sequence>
<keyword evidence="4" id="KW-1185">Reference proteome</keyword>
<evidence type="ECO:0000256" key="1">
    <source>
        <dbReference type="SAM" id="MobiDB-lite"/>
    </source>
</evidence>
<evidence type="ECO:0000256" key="2">
    <source>
        <dbReference type="SAM" id="Phobius"/>
    </source>
</evidence>
<name>A0A409X0Z6_PSICY</name>
<feature type="region of interest" description="Disordered" evidence="1">
    <location>
        <begin position="66"/>
        <end position="94"/>
    </location>
</feature>
<reference evidence="3 4" key="1">
    <citation type="journal article" date="2018" name="Evol. Lett.">
        <title>Horizontal gene cluster transfer increased hallucinogenic mushroom diversity.</title>
        <authorList>
            <person name="Reynolds H.T."/>
            <person name="Vijayakumar V."/>
            <person name="Gluck-Thaler E."/>
            <person name="Korotkin H.B."/>
            <person name="Matheny P.B."/>
            <person name="Slot J.C."/>
        </authorList>
    </citation>
    <scope>NUCLEOTIDE SEQUENCE [LARGE SCALE GENOMIC DNA]</scope>
    <source>
        <strain evidence="3 4">2631</strain>
    </source>
</reference>
<organism evidence="3 4">
    <name type="scientific">Psilocybe cyanescens</name>
    <dbReference type="NCBI Taxonomy" id="93625"/>
    <lineage>
        <taxon>Eukaryota</taxon>
        <taxon>Fungi</taxon>
        <taxon>Dikarya</taxon>
        <taxon>Basidiomycota</taxon>
        <taxon>Agaricomycotina</taxon>
        <taxon>Agaricomycetes</taxon>
        <taxon>Agaricomycetidae</taxon>
        <taxon>Agaricales</taxon>
        <taxon>Agaricineae</taxon>
        <taxon>Strophariaceae</taxon>
        <taxon>Psilocybe</taxon>
    </lineage>
</organism>
<comment type="caution">
    <text evidence="3">The sequence shown here is derived from an EMBL/GenBank/DDBJ whole genome shotgun (WGS) entry which is preliminary data.</text>
</comment>
<dbReference type="Proteomes" id="UP000283269">
    <property type="component" value="Unassembled WGS sequence"/>
</dbReference>
<gene>
    <name evidence="3" type="ORF">CVT25_012544</name>
</gene>
<keyword evidence="2" id="KW-1133">Transmembrane helix</keyword>
<protein>
    <submittedName>
        <fullName evidence="3">Uncharacterized protein</fullName>
    </submittedName>
</protein>
<feature type="transmembrane region" description="Helical" evidence="2">
    <location>
        <begin position="107"/>
        <end position="127"/>
    </location>
</feature>
<evidence type="ECO:0000313" key="3">
    <source>
        <dbReference type="EMBL" id="PPQ84443.1"/>
    </source>
</evidence>
<keyword evidence="2" id="KW-0812">Transmembrane</keyword>
<evidence type="ECO:0000313" key="4">
    <source>
        <dbReference type="Proteomes" id="UP000283269"/>
    </source>
</evidence>
<feature type="transmembrane region" description="Helical" evidence="2">
    <location>
        <begin position="139"/>
        <end position="157"/>
    </location>
</feature>
<dbReference type="EMBL" id="NHYD01002872">
    <property type="protein sequence ID" value="PPQ84443.1"/>
    <property type="molecule type" value="Genomic_DNA"/>
</dbReference>
<accession>A0A409X0Z6</accession>
<keyword evidence="2" id="KW-0472">Membrane</keyword>
<proteinExistence type="predicted"/>